<comment type="caution">
    <text evidence="3">The sequence shown here is derived from an EMBL/GenBank/DDBJ whole genome shotgun (WGS) entry which is preliminary data.</text>
</comment>
<dbReference type="InterPro" id="IPR023393">
    <property type="entry name" value="START-like_dom_sf"/>
</dbReference>
<keyword evidence="4" id="KW-1185">Reference proteome</keyword>
<comment type="similarity">
    <text evidence="1">Belongs to the AHA1 family.</text>
</comment>
<dbReference type="EMBL" id="JABVEC010000059">
    <property type="protein sequence ID" value="MBC6471169.1"/>
    <property type="molecule type" value="Genomic_DNA"/>
</dbReference>
<dbReference type="SUPFAM" id="SSF55961">
    <property type="entry name" value="Bet v1-like"/>
    <property type="match status" value="2"/>
</dbReference>
<feature type="domain" description="Activator of Hsp90 ATPase homologue 1/2-like C-terminal" evidence="2">
    <location>
        <begin position="11"/>
        <end position="123"/>
    </location>
</feature>
<sequence length="313" mass="34089">MVRLERRLAHAPEKVWRAVTEPAEMAHWFPARVETEPKVGAAMRFTFEGADDTTEGEIIEFDPPKVFAFRWNGDVLRLEIVPDGPGCRLLFSHVLSEETGGALSAGRNAAGWVQCLRALTARLDGGPHEAPPEDMFDRIADYVDRFGLAEGTVLDHPEGHLVRFERDLVWRPAAHVWAALTGRAAGATDQDTAEAARDDLAVGAPPPPAATNGHVLAGPITEVDPPNVLEYIWLHDGAPAGRVRCEVLTDPRSGHRIVITQTVPSGLADVLPTALAAWQTYLEALFATLFGSSRSRPAERTGELETMYADRLG</sequence>
<evidence type="ECO:0000313" key="4">
    <source>
        <dbReference type="Proteomes" id="UP000805614"/>
    </source>
</evidence>
<name>A0ABR7M224_9ACTN</name>
<evidence type="ECO:0000259" key="2">
    <source>
        <dbReference type="Pfam" id="PF08327"/>
    </source>
</evidence>
<evidence type="ECO:0000313" key="3">
    <source>
        <dbReference type="EMBL" id="MBC6471169.1"/>
    </source>
</evidence>
<dbReference type="Gene3D" id="3.30.530.20">
    <property type="match status" value="2"/>
</dbReference>
<dbReference type="CDD" id="cd08899">
    <property type="entry name" value="SRPBCC_CalC_Aha1-like_6"/>
    <property type="match status" value="1"/>
</dbReference>
<reference evidence="3 4" key="1">
    <citation type="submission" date="2020-06" db="EMBL/GenBank/DDBJ databases">
        <title>Actinomadura xiongansis sp. nov., isolated from soil of Baiyangdian.</title>
        <authorList>
            <person name="Zhang X."/>
        </authorList>
    </citation>
    <scope>NUCLEOTIDE SEQUENCE [LARGE SCALE GENOMIC DNA]</scope>
    <source>
        <strain evidence="3 4">HBUM206468</strain>
    </source>
</reference>
<proteinExistence type="inferred from homology"/>
<organism evidence="3 4">
    <name type="scientific">Actinomadura alba</name>
    <dbReference type="NCBI Taxonomy" id="406431"/>
    <lineage>
        <taxon>Bacteria</taxon>
        <taxon>Bacillati</taxon>
        <taxon>Actinomycetota</taxon>
        <taxon>Actinomycetes</taxon>
        <taxon>Streptosporangiales</taxon>
        <taxon>Thermomonosporaceae</taxon>
        <taxon>Actinomadura</taxon>
    </lineage>
</organism>
<evidence type="ECO:0000256" key="1">
    <source>
        <dbReference type="ARBA" id="ARBA00006817"/>
    </source>
</evidence>
<accession>A0ABR7M224</accession>
<gene>
    <name evidence="3" type="ORF">HKK74_37635</name>
</gene>
<dbReference type="Pfam" id="PF08327">
    <property type="entry name" value="AHSA1"/>
    <property type="match status" value="1"/>
</dbReference>
<dbReference type="Proteomes" id="UP000805614">
    <property type="component" value="Unassembled WGS sequence"/>
</dbReference>
<dbReference type="InterPro" id="IPR013538">
    <property type="entry name" value="ASHA1/2-like_C"/>
</dbReference>
<protein>
    <submittedName>
        <fullName evidence="3">SRPBCC domain-containing protein</fullName>
    </submittedName>
</protein>